<dbReference type="GO" id="GO:0009395">
    <property type="term" value="P:phospholipid catabolic process"/>
    <property type="evidence" value="ECO:0007669"/>
    <property type="project" value="TreeGrafter"/>
</dbReference>
<organism evidence="3 4">
    <name type="scientific">Sphaeroforma arctica JP610</name>
    <dbReference type="NCBI Taxonomy" id="667725"/>
    <lineage>
        <taxon>Eukaryota</taxon>
        <taxon>Ichthyosporea</taxon>
        <taxon>Ichthyophonida</taxon>
        <taxon>Sphaeroforma</taxon>
    </lineage>
</organism>
<dbReference type="Proteomes" id="UP000054560">
    <property type="component" value="Unassembled WGS sequence"/>
</dbReference>
<dbReference type="PANTHER" id="PTHR18896">
    <property type="entry name" value="PHOSPHOLIPASE D"/>
    <property type="match status" value="1"/>
</dbReference>
<dbReference type="eggNOG" id="KOG1329">
    <property type="taxonomic scope" value="Eukaryota"/>
</dbReference>
<dbReference type="PANTHER" id="PTHR18896:SF60">
    <property type="entry name" value="PHOSPHOLIPASE D"/>
    <property type="match status" value="1"/>
</dbReference>
<dbReference type="GeneID" id="25914867"/>
<evidence type="ECO:0000313" key="3">
    <source>
        <dbReference type="EMBL" id="KNC73078.1"/>
    </source>
</evidence>
<dbReference type="RefSeq" id="XP_014146980.1">
    <property type="nucleotide sequence ID" value="XM_014291505.1"/>
</dbReference>
<dbReference type="SUPFAM" id="SSF56024">
    <property type="entry name" value="Phospholipase D/nuclease"/>
    <property type="match status" value="1"/>
</dbReference>
<sequence>MLTYSIFTPYNPAHRTNPPTHTVEGPGALDLLQNFLDRWNKQGHKYLNMLRSFVDGDNLMLTREEESDFYKEDPERWSTQLFRSIDGHSSDFPALSKREKAAALVKNHVDKSIQTAMVHHIRRAKKFIYIENQYFIGSSLNWEAHKKTGAINLVPLEV</sequence>
<dbReference type="OrthoDB" id="14911at2759"/>
<dbReference type="GO" id="GO:0005886">
    <property type="term" value="C:plasma membrane"/>
    <property type="evidence" value="ECO:0007669"/>
    <property type="project" value="TreeGrafter"/>
</dbReference>
<dbReference type="EMBL" id="KQ246115">
    <property type="protein sequence ID" value="KNC73078.1"/>
    <property type="molecule type" value="Genomic_DNA"/>
</dbReference>
<dbReference type="AlphaFoldDB" id="A0A0L0FAG3"/>
<evidence type="ECO:0000313" key="4">
    <source>
        <dbReference type="Proteomes" id="UP000054560"/>
    </source>
</evidence>
<evidence type="ECO:0000256" key="1">
    <source>
        <dbReference type="ARBA" id="ARBA00022737"/>
    </source>
</evidence>
<dbReference type="InterPro" id="IPR015679">
    <property type="entry name" value="PLipase_D_fam"/>
</dbReference>
<evidence type="ECO:0000256" key="2">
    <source>
        <dbReference type="ARBA" id="ARBA00023098"/>
    </source>
</evidence>
<dbReference type="GO" id="GO:0004630">
    <property type="term" value="F:phospholipase D activity"/>
    <property type="evidence" value="ECO:0007669"/>
    <property type="project" value="TreeGrafter"/>
</dbReference>
<keyword evidence="1" id="KW-0677">Repeat</keyword>
<gene>
    <name evidence="3" type="ORF">SARC_14363</name>
</gene>
<reference evidence="3 4" key="1">
    <citation type="submission" date="2011-02" db="EMBL/GenBank/DDBJ databases">
        <title>The Genome Sequence of Sphaeroforma arctica JP610.</title>
        <authorList>
            <consortium name="The Broad Institute Genome Sequencing Platform"/>
            <person name="Russ C."/>
            <person name="Cuomo C."/>
            <person name="Young S.K."/>
            <person name="Zeng Q."/>
            <person name="Gargeya S."/>
            <person name="Alvarado L."/>
            <person name="Berlin A."/>
            <person name="Chapman S.B."/>
            <person name="Chen Z."/>
            <person name="Freedman E."/>
            <person name="Gellesch M."/>
            <person name="Goldberg J."/>
            <person name="Griggs A."/>
            <person name="Gujja S."/>
            <person name="Heilman E."/>
            <person name="Heiman D."/>
            <person name="Howarth C."/>
            <person name="Mehta T."/>
            <person name="Neiman D."/>
            <person name="Pearson M."/>
            <person name="Roberts A."/>
            <person name="Saif S."/>
            <person name="Shea T."/>
            <person name="Shenoy N."/>
            <person name="Sisk P."/>
            <person name="Stolte C."/>
            <person name="Sykes S."/>
            <person name="White J."/>
            <person name="Yandava C."/>
            <person name="Burger G."/>
            <person name="Gray M.W."/>
            <person name="Holland P.W.H."/>
            <person name="King N."/>
            <person name="Lang F.B.F."/>
            <person name="Roger A.J."/>
            <person name="Ruiz-Trillo I."/>
            <person name="Haas B."/>
            <person name="Nusbaum C."/>
            <person name="Birren B."/>
        </authorList>
    </citation>
    <scope>NUCLEOTIDE SEQUENCE [LARGE SCALE GENOMIC DNA]</scope>
    <source>
        <strain evidence="3 4">JP610</strain>
    </source>
</reference>
<proteinExistence type="predicted"/>
<evidence type="ECO:0008006" key="5">
    <source>
        <dbReference type="Google" id="ProtNLM"/>
    </source>
</evidence>
<keyword evidence="2" id="KW-0443">Lipid metabolism</keyword>
<feature type="non-terminal residue" evidence="3">
    <location>
        <position position="158"/>
    </location>
</feature>
<name>A0A0L0FAG3_9EUKA</name>
<protein>
    <recommendedName>
        <fullName evidence="5">PLD phosphodiesterase domain-containing protein</fullName>
    </recommendedName>
</protein>
<dbReference type="STRING" id="667725.A0A0L0FAG3"/>
<accession>A0A0L0FAG3</accession>
<keyword evidence="4" id="KW-1185">Reference proteome</keyword>